<evidence type="ECO:0000313" key="9">
    <source>
        <dbReference type="Proteomes" id="UP001629246"/>
    </source>
</evidence>
<keyword evidence="3 6" id="KW-0812">Transmembrane</keyword>
<feature type="transmembrane region" description="Helical" evidence="6">
    <location>
        <begin position="343"/>
        <end position="364"/>
    </location>
</feature>
<feature type="transmembrane region" description="Helical" evidence="6">
    <location>
        <begin position="306"/>
        <end position="331"/>
    </location>
</feature>
<dbReference type="Proteomes" id="UP001629246">
    <property type="component" value="Unassembled WGS sequence"/>
</dbReference>
<dbReference type="EMBL" id="JAQQFM010000009">
    <property type="protein sequence ID" value="MFL9926655.1"/>
    <property type="molecule type" value="Genomic_DNA"/>
</dbReference>
<keyword evidence="5 6" id="KW-0472">Membrane</keyword>
<feature type="transmembrane region" description="Helical" evidence="6">
    <location>
        <begin position="257"/>
        <end position="276"/>
    </location>
</feature>
<feature type="transmembrane region" description="Helical" evidence="6">
    <location>
        <begin position="218"/>
        <end position="237"/>
    </location>
</feature>
<evidence type="ECO:0000259" key="7">
    <source>
        <dbReference type="PROSITE" id="PS50850"/>
    </source>
</evidence>
<accession>A0ABW9AF08</accession>
<dbReference type="InterPro" id="IPR050189">
    <property type="entry name" value="MFS_Efflux_Transporters"/>
</dbReference>
<organism evidence="8 9">
    <name type="scientific">Herbaspirillum lusitanum</name>
    <dbReference type="NCBI Taxonomy" id="213312"/>
    <lineage>
        <taxon>Bacteria</taxon>
        <taxon>Pseudomonadati</taxon>
        <taxon>Pseudomonadota</taxon>
        <taxon>Betaproteobacteria</taxon>
        <taxon>Burkholderiales</taxon>
        <taxon>Oxalobacteraceae</taxon>
        <taxon>Herbaspirillum</taxon>
    </lineage>
</organism>
<protein>
    <submittedName>
        <fullName evidence="8">MFS transporter</fullName>
    </submittedName>
</protein>
<feature type="transmembrane region" description="Helical" evidence="6">
    <location>
        <begin position="370"/>
        <end position="390"/>
    </location>
</feature>
<evidence type="ECO:0000256" key="6">
    <source>
        <dbReference type="SAM" id="Phobius"/>
    </source>
</evidence>
<feature type="transmembrane region" description="Helical" evidence="6">
    <location>
        <begin position="61"/>
        <end position="82"/>
    </location>
</feature>
<evidence type="ECO:0000313" key="8">
    <source>
        <dbReference type="EMBL" id="MFL9926655.1"/>
    </source>
</evidence>
<keyword evidence="9" id="KW-1185">Reference proteome</keyword>
<dbReference type="Gene3D" id="1.20.1250.20">
    <property type="entry name" value="MFS general substrate transporter like domains"/>
    <property type="match status" value="1"/>
</dbReference>
<evidence type="ECO:0000256" key="2">
    <source>
        <dbReference type="ARBA" id="ARBA00022475"/>
    </source>
</evidence>
<gene>
    <name evidence="8" type="ORF">PQR62_20435</name>
</gene>
<dbReference type="SUPFAM" id="SSF103473">
    <property type="entry name" value="MFS general substrate transporter"/>
    <property type="match status" value="1"/>
</dbReference>
<evidence type="ECO:0000256" key="3">
    <source>
        <dbReference type="ARBA" id="ARBA00022692"/>
    </source>
</evidence>
<keyword evidence="4 6" id="KW-1133">Transmembrane helix</keyword>
<dbReference type="InterPro" id="IPR011701">
    <property type="entry name" value="MFS"/>
</dbReference>
<dbReference type="CDD" id="cd17324">
    <property type="entry name" value="MFS_NepI_like"/>
    <property type="match status" value="1"/>
</dbReference>
<evidence type="ECO:0000256" key="5">
    <source>
        <dbReference type="ARBA" id="ARBA00023136"/>
    </source>
</evidence>
<comment type="caution">
    <text evidence="8">The sequence shown here is derived from an EMBL/GenBank/DDBJ whole genome shotgun (WGS) entry which is preliminary data.</text>
</comment>
<feature type="transmembrane region" description="Helical" evidence="6">
    <location>
        <begin position="147"/>
        <end position="166"/>
    </location>
</feature>
<evidence type="ECO:0000256" key="4">
    <source>
        <dbReference type="ARBA" id="ARBA00022989"/>
    </source>
</evidence>
<dbReference type="PANTHER" id="PTHR43124:SF3">
    <property type="entry name" value="CHLORAMPHENICOL EFFLUX PUMP RV0191"/>
    <property type="match status" value="1"/>
</dbReference>
<dbReference type="PANTHER" id="PTHR43124">
    <property type="entry name" value="PURINE EFFLUX PUMP PBUE"/>
    <property type="match status" value="1"/>
</dbReference>
<feature type="domain" description="Major facilitator superfamily (MFS) profile" evidence="7">
    <location>
        <begin position="23"/>
        <end position="396"/>
    </location>
</feature>
<evidence type="ECO:0000256" key="1">
    <source>
        <dbReference type="ARBA" id="ARBA00004651"/>
    </source>
</evidence>
<name>A0ABW9AF08_9BURK</name>
<keyword evidence="2" id="KW-1003">Cell membrane</keyword>
<sequence length="403" mass="41747">MTNQSNHLVPLPCEGGRGLPLAALLALTMASFIATANESVPAGLLFGIAQGLGVSEAGAGQLVTCCAFGSGLAAIPLTALFAEWPRRRLLLAALSIFLVGNTMTAATDSYLAALLARFVIGLATGVTWSLLAGYARSLVGPARQGRAMAVAMAGIPLALALGMPLGSWLGAVAGWRSVFLFLAAMAAVLIVWVYAAVPELQDSQTLRRKRLPEVLTTPGVGPILVVLALWIFSHYLMYTYVSPLLAWLGFEPHLQQVLLIFGLSAVAGNWLVGMLIDRWLRRLVLACLAAFVATAAGFSLSPSNPLLVGIGVIVWGLSFGGAPTLLQTALADRAEAEANIAQSVLVTVFNLAFAGSGALGGALLETQGARTLPCVAAGLLAAAGLIVWQASHSGFKRGPRSGK</sequence>
<feature type="transmembrane region" description="Helical" evidence="6">
    <location>
        <begin position="89"/>
        <end position="106"/>
    </location>
</feature>
<dbReference type="InterPro" id="IPR020846">
    <property type="entry name" value="MFS_dom"/>
</dbReference>
<feature type="transmembrane region" description="Helical" evidence="6">
    <location>
        <begin position="21"/>
        <end position="49"/>
    </location>
</feature>
<comment type="subcellular location">
    <subcellularLocation>
        <location evidence="1">Cell membrane</location>
        <topology evidence="1">Multi-pass membrane protein</topology>
    </subcellularLocation>
</comment>
<dbReference type="Pfam" id="PF07690">
    <property type="entry name" value="MFS_1"/>
    <property type="match status" value="1"/>
</dbReference>
<reference evidence="8 9" key="1">
    <citation type="journal article" date="2024" name="Chem. Sci.">
        <title>Discovery of megapolipeptins by genome mining of a Burkholderiales bacteria collection.</title>
        <authorList>
            <person name="Paulo B.S."/>
            <person name="Recchia M.J.J."/>
            <person name="Lee S."/>
            <person name="Fergusson C.H."/>
            <person name="Romanowski S.B."/>
            <person name="Hernandez A."/>
            <person name="Krull N."/>
            <person name="Liu D.Y."/>
            <person name="Cavanagh H."/>
            <person name="Bos A."/>
            <person name="Gray C.A."/>
            <person name="Murphy B.T."/>
            <person name="Linington R.G."/>
            <person name="Eustaquio A.S."/>
        </authorList>
    </citation>
    <scope>NUCLEOTIDE SEQUENCE [LARGE SCALE GENOMIC DNA]</scope>
    <source>
        <strain evidence="8 9">RL21-008-BIB-A</strain>
    </source>
</reference>
<feature type="transmembrane region" description="Helical" evidence="6">
    <location>
        <begin position="178"/>
        <end position="197"/>
    </location>
</feature>
<feature type="transmembrane region" description="Helical" evidence="6">
    <location>
        <begin position="112"/>
        <end position="135"/>
    </location>
</feature>
<feature type="transmembrane region" description="Helical" evidence="6">
    <location>
        <begin position="283"/>
        <end position="300"/>
    </location>
</feature>
<dbReference type="InterPro" id="IPR036259">
    <property type="entry name" value="MFS_trans_sf"/>
</dbReference>
<dbReference type="PROSITE" id="PS50850">
    <property type="entry name" value="MFS"/>
    <property type="match status" value="1"/>
</dbReference>
<proteinExistence type="predicted"/>
<dbReference type="RefSeq" id="WP_408159870.1">
    <property type="nucleotide sequence ID" value="NZ_JAQQFM010000009.1"/>
</dbReference>